<name>G9I0A5_HZNV2</name>
<feature type="transmembrane region" description="Helical" evidence="1">
    <location>
        <begin position="112"/>
        <end position="130"/>
    </location>
</feature>
<dbReference type="KEGG" id="vg:11536442"/>
<feature type="transmembrane region" description="Helical" evidence="1">
    <location>
        <begin position="87"/>
        <end position="106"/>
    </location>
</feature>
<organismHost>
    <name type="scientific">Helicoverpa zea</name>
    <name type="common">Corn earworm moth</name>
    <name type="synonym">Heliothis zea</name>
    <dbReference type="NCBI Taxonomy" id="7113"/>
</organismHost>
<evidence type="ECO:0000256" key="1">
    <source>
        <dbReference type="SAM" id="Phobius"/>
    </source>
</evidence>
<keyword evidence="1" id="KW-0472">Membrane</keyword>
<accession>G9I0A5</accession>
<gene>
    <name evidence="2" type="primary">orf79</name>
    <name evidence="2" type="ORF">Hz2V079</name>
</gene>
<keyword evidence="1" id="KW-1133">Transmembrane helix</keyword>
<evidence type="ECO:0000313" key="2">
    <source>
        <dbReference type="EMBL" id="AEW69628.1"/>
    </source>
</evidence>
<reference evidence="2 3" key="1">
    <citation type="journal article" date="2012" name="Viruses">
        <title>Analysis of the Genome of the Sexually Transmitted Insect Virus Helicoverpa zea Nudivirus 2.</title>
        <authorList>
            <person name="Burand J.P."/>
            <person name="Kim W."/>
            <person name="Afonso C.L."/>
            <person name="Tulman E.R."/>
            <person name="Kutish G.F."/>
            <person name="Lu Z."/>
            <person name="Rock D.L."/>
        </authorList>
    </citation>
    <scope>NUCLEOTIDE SEQUENCE [LARGE SCALE GENOMIC DNA]</scope>
    <source>
        <strain evidence="2">MS1</strain>
    </source>
</reference>
<keyword evidence="3" id="KW-1185">Reference proteome</keyword>
<evidence type="ECO:0000313" key="3">
    <source>
        <dbReference type="Proteomes" id="UP000029779"/>
    </source>
</evidence>
<dbReference type="Proteomes" id="UP000029779">
    <property type="component" value="Segment"/>
</dbReference>
<proteinExistence type="predicted"/>
<sequence>MRFVTLYLKMLKIVYSVFCNKVYPLYFLDTCIVRLLIHLFMDSILVEKGLVLHKKRKLIMSATPSSSKVPSETPAKEVTTTTILSQFCYPTLVIVPVAISIIILIFAELTLFYKIAIICLLALTLFMYFTQQTNWKLFCKTGKSA</sequence>
<keyword evidence="1" id="KW-0812">Transmembrane</keyword>
<dbReference type="EMBL" id="JN418988">
    <property type="protein sequence ID" value="AEW69628.1"/>
    <property type="molecule type" value="Genomic_DNA"/>
</dbReference>
<dbReference type="RefSeq" id="YP_004956827.1">
    <property type="nucleotide sequence ID" value="NC_004156.2"/>
</dbReference>
<organism evidence="2 3">
    <name type="scientific">Helicoverpa zea nudivirus 2</name>
    <name type="common">HzNV-2</name>
    <dbReference type="NCBI Taxonomy" id="1128424"/>
    <lineage>
        <taxon>Viruses</taxon>
        <taxon>Viruses incertae sedis</taxon>
        <taxon>Naldaviricetes</taxon>
        <taxon>Lefavirales</taxon>
        <taxon>Nudiviridae</taxon>
        <taxon>Betanudivirus</taxon>
        <taxon>Betanudivirus hezeae</taxon>
    </lineage>
</organism>
<dbReference type="GeneID" id="11536442"/>
<protein>
    <submittedName>
        <fullName evidence="2">Uncharacterized protein</fullName>
    </submittedName>
</protein>